<evidence type="ECO:0000256" key="3">
    <source>
        <dbReference type="ARBA" id="ARBA00022827"/>
    </source>
</evidence>
<comment type="caution">
    <text evidence="9">The sequence shown here is derived from an EMBL/GenBank/DDBJ whole genome shotgun (WGS) entry which is preliminary data.</text>
</comment>
<evidence type="ECO:0000256" key="6">
    <source>
        <dbReference type="PIRSR" id="PIRSR602081-2"/>
    </source>
</evidence>
<feature type="binding site" evidence="5">
    <location>
        <begin position="260"/>
        <end position="267"/>
    </location>
    <ligand>
        <name>FAD</name>
        <dbReference type="ChEBI" id="CHEBI:57692"/>
    </ligand>
</feature>
<keyword evidence="4 7" id="KW-0157">Chromophore</keyword>
<evidence type="ECO:0000259" key="8">
    <source>
        <dbReference type="PROSITE" id="PS51645"/>
    </source>
</evidence>
<evidence type="ECO:0000256" key="4">
    <source>
        <dbReference type="ARBA" id="ARBA00022991"/>
    </source>
</evidence>
<dbReference type="InterPro" id="IPR005101">
    <property type="entry name" value="Cryptochr/Photolyase_FAD-bd"/>
</dbReference>
<dbReference type="GO" id="GO:0009416">
    <property type="term" value="P:response to light stimulus"/>
    <property type="evidence" value="ECO:0007669"/>
    <property type="project" value="TreeGrafter"/>
</dbReference>
<dbReference type="PANTHER" id="PTHR11455">
    <property type="entry name" value="CRYPTOCHROME"/>
    <property type="match status" value="1"/>
</dbReference>
<dbReference type="InterPro" id="IPR002081">
    <property type="entry name" value="Cryptochrome/DNA_photolyase_1"/>
</dbReference>
<comment type="cofactor">
    <cofactor evidence="5">
        <name>FAD</name>
        <dbReference type="ChEBI" id="CHEBI:57692"/>
    </cofactor>
    <text evidence="5">Binds 1 FAD per subunit.</text>
</comment>
<dbReference type="SUPFAM" id="SSF52425">
    <property type="entry name" value="Cryptochrome/photolyase, N-terminal domain"/>
    <property type="match status" value="1"/>
</dbReference>
<dbReference type="OrthoDB" id="9772484at2"/>
<dbReference type="Proteomes" id="UP000245647">
    <property type="component" value="Unassembled WGS sequence"/>
</dbReference>
<accession>A0A2U2PFI9</accession>
<keyword evidence="2 5" id="KW-0285">Flavoprotein</keyword>
<dbReference type="SUPFAM" id="SSF48173">
    <property type="entry name" value="Cryptochrome/photolyase FAD-binding domain"/>
    <property type="match status" value="1"/>
</dbReference>
<feature type="site" description="Electron transfer via tryptophanyl radical" evidence="6">
    <location>
        <position position="367"/>
    </location>
</feature>
<dbReference type="GO" id="GO:0006950">
    <property type="term" value="P:response to stress"/>
    <property type="evidence" value="ECO:0007669"/>
    <property type="project" value="UniProtKB-ARBA"/>
</dbReference>
<organism evidence="9 10">
    <name type="scientific">Pararcticibacter amylolyticus</name>
    <dbReference type="NCBI Taxonomy" id="2173175"/>
    <lineage>
        <taxon>Bacteria</taxon>
        <taxon>Pseudomonadati</taxon>
        <taxon>Bacteroidota</taxon>
        <taxon>Sphingobacteriia</taxon>
        <taxon>Sphingobacteriales</taxon>
        <taxon>Sphingobacteriaceae</taxon>
        <taxon>Pararcticibacter</taxon>
    </lineage>
</organism>
<dbReference type="GO" id="GO:0003677">
    <property type="term" value="F:DNA binding"/>
    <property type="evidence" value="ECO:0007669"/>
    <property type="project" value="TreeGrafter"/>
</dbReference>
<evidence type="ECO:0000313" key="9">
    <source>
        <dbReference type="EMBL" id="PWG80022.1"/>
    </source>
</evidence>
<dbReference type="Gene3D" id="1.25.40.80">
    <property type="match status" value="1"/>
</dbReference>
<evidence type="ECO:0000313" key="10">
    <source>
        <dbReference type="Proteomes" id="UP000245647"/>
    </source>
</evidence>
<feature type="domain" description="Photolyase/cryptochrome alpha/beta" evidence="8">
    <location>
        <begin position="6"/>
        <end position="136"/>
    </location>
</feature>
<dbReference type="Pfam" id="PF00875">
    <property type="entry name" value="DNA_photolyase"/>
    <property type="match status" value="1"/>
</dbReference>
<keyword evidence="3 5" id="KW-0274">FAD</keyword>
<comment type="cofactor">
    <cofactor evidence="1">
        <name>(6R)-5,10-methylene-5,6,7,8-tetrahydrofolate</name>
        <dbReference type="ChEBI" id="CHEBI:15636"/>
    </cofactor>
</comment>
<dbReference type="PROSITE" id="PS00394">
    <property type="entry name" value="DNA_PHOTOLYASES_1_1"/>
    <property type="match status" value="1"/>
</dbReference>
<sequence length="438" mass="51420">MDKTIPVSIFWFRRDLRLHDNAGLYHALRSGLPVLPLFIFDTTILGKLPDRDDARVTFIYRSLLELNSELENHGSSLVIKHGKPLDVWELLTEDFNIKSVFTNNDYEPYATQRDAEVSLLLAKKNISFSSFKDHVIFEKSEIVKEDGQPYSVYSAYQRKWYEKIRSFHLKSYPTEKYYNKFSHIRPVIQPSLEEIGFTENKLTFPDKEYLGVLKNYSKTRDIPSIPGTSEIGVHLRFGTLSIRDLARNGITQEDRTWLNELIWRDFYAMILWHFPHTAQSSFKKNYDEIRWRNNEEEFRAWCQGKTGYPLVDAGMRQLNSTGWMHNRLRMITASFLTKHLLIDWRWGEAYFARLLLDYDMASNVGGWQWAASSGNDAVPYFRIFNPILQTKKFDPALVYIKKWVPEFAGSLNYPRPIVDHAFARQRAIAEFKRALTPK</sequence>
<dbReference type="InterPro" id="IPR036155">
    <property type="entry name" value="Crypto/Photolyase_N_sf"/>
</dbReference>
<dbReference type="GO" id="GO:0003904">
    <property type="term" value="F:deoxyribodipyrimidine photo-lyase activity"/>
    <property type="evidence" value="ECO:0007669"/>
    <property type="project" value="TreeGrafter"/>
</dbReference>
<name>A0A2U2PFI9_9SPHI</name>
<dbReference type="Gene3D" id="3.40.50.620">
    <property type="entry name" value="HUPs"/>
    <property type="match status" value="1"/>
</dbReference>
<dbReference type="PROSITE" id="PS51645">
    <property type="entry name" value="PHR_CRY_ALPHA_BETA"/>
    <property type="match status" value="1"/>
</dbReference>
<feature type="binding site" evidence="5">
    <location>
        <begin position="357"/>
        <end position="359"/>
    </location>
    <ligand>
        <name>FAD</name>
        <dbReference type="ChEBI" id="CHEBI:57692"/>
    </ligand>
</feature>
<dbReference type="GO" id="GO:0006139">
    <property type="term" value="P:nucleobase-containing compound metabolic process"/>
    <property type="evidence" value="ECO:0007669"/>
    <property type="project" value="UniProtKB-ARBA"/>
</dbReference>
<dbReference type="InterPro" id="IPR006050">
    <property type="entry name" value="DNA_photolyase_N"/>
</dbReference>
<protein>
    <submittedName>
        <fullName evidence="9">Deoxyribodipyrimidine photolyase</fullName>
    </submittedName>
</protein>
<dbReference type="PRINTS" id="PR00147">
    <property type="entry name" value="DNAPHOTLYASE"/>
</dbReference>
<proteinExistence type="inferred from homology"/>
<dbReference type="InterPro" id="IPR018394">
    <property type="entry name" value="DNA_photolyase_1_CS_C"/>
</dbReference>
<dbReference type="RefSeq" id="WP_109416537.1">
    <property type="nucleotide sequence ID" value="NZ_QEAS01000011.1"/>
</dbReference>
<evidence type="ECO:0000256" key="7">
    <source>
        <dbReference type="RuleBase" id="RU004182"/>
    </source>
</evidence>
<evidence type="ECO:0000256" key="5">
    <source>
        <dbReference type="PIRSR" id="PIRSR602081-1"/>
    </source>
</evidence>
<feature type="binding site" evidence="5">
    <location>
        <position position="216"/>
    </location>
    <ligand>
        <name>FAD</name>
        <dbReference type="ChEBI" id="CHEBI:57692"/>
    </ligand>
</feature>
<dbReference type="InterPro" id="IPR036134">
    <property type="entry name" value="Crypto/Photolyase_FAD-like_sf"/>
</dbReference>
<dbReference type="Pfam" id="PF03441">
    <property type="entry name" value="FAD_binding_7"/>
    <property type="match status" value="1"/>
</dbReference>
<dbReference type="GO" id="GO:0071949">
    <property type="term" value="F:FAD binding"/>
    <property type="evidence" value="ECO:0007669"/>
    <property type="project" value="TreeGrafter"/>
</dbReference>
<feature type="site" description="Electron transfer via tryptophanyl radical" evidence="6">
    <location>
        <position position="344"/>
    </location>
</feature>
<keyword evidence="9" id="KW-0456">Lyase</keyword>
<dbReference type="InterPro" id="IPR014729">
    <property type="entry name" value="Rossmann-like_a/b/a_fold"/>
</dbReference>
<feature type="binding site" evidence="5">
    <location>
        <position position="257"/>
    </location>
    <ligand>
        <name>FAD</name>
        <dbReference type="ChEBI" id="CHEBI:57692"/>
    </ligand>
</feature>
<comment type="similarity">
    <text evidence="7">Belongs to the DNA photolyase family.</text>
</comment>
<dbReference type="AlphaFoldDB" id="A0A2U2PFI9"/>
<feature type="site" description="Electron transfer via tryptophanyl radical" evidence="6">
    <location>
        <position position="291"/>
    </location>
</feature>
<dbReference type="EMBL" id="QEAS01000011">
    <property type="protein sequence ID" value="PWG80022.1"/>
    <property type="molecule type" value="Genomic_DNA"/>
</dbReference>
<gene>
    <name evidence="9" type="ORF">DDR33_14600</name>
</gene>
<dbReference type="PROSITE" id="PS00691">
    <property type="entry name" value="DNA_PHOTOLYASES_1_2"/>
    <property type="match status" value="1"/>
</dbReference>
<reference evidence="9 10" key="1">
    <citation type="submission" date="2018-04" db="EMBL/GenBank/DDBJ databases">
        <title>Pedobacter chongqingensis sp. nov., isolated from a rottenly hemp rope.</title>
        <authorList>
            <person name="Cai Y."/>
        </authorList>
    </citation>
    <scope>NUCLEOTIDE SEQUENCE [LARGE SCALE GENOMIC DNA]</scope>
    <source>
        <strain evidence="9 10">FJ4-8</strain>
    </source>
</reference>
<dbReference type="PANTHER" id="PTHR11455:SF9">
    <property type="entry name" value="CRYPTOCHROME CIRCADIAN CLOCK 5 ISOFORM X1"/>
    <property type="match status" value="1"/>
</dbReference>
<dbReference type="Gene3D" id="1.10.579.10">
    <property type="entry name" value="DNA Cyclobutane Dipyrimidine Photolyase, subunit A, domain 3"/>
    <property type="match status" value="1"/>
</dbReference>
<keyword evidence="10" id="KW-1185">Reference proteome</keyword>
<evidence type="ECO:0000256" key="2">
    <source>
        <dbReference type="ARBA" id="ARBA00022630"/>
    </source>
</evidence>
<evidence type="ECO:0000256" key="1">
    <source>
        <dbReference type="ARBA" id="ARBA00001932"/>
    </source>
</evidence>